<feature type="region of interest" description="Disordered" evidence="1">
    <location>
        <begin position="125"/>
        <end position="147"/>
    </location>
</feature>
<evidence type="ECO:0000256" key="1">
    <source>
        <dbReference type="SAM" id="MobiDB-lite"/>
    </source>
</evidence>
<reference evidence="2" key="1">
    <citation type="submission" date="2021-05" db="EMBL/GenBank/DDBJ databases">
        <authorList>
            <person name="Alioto T."/>
            <person name="Alioto T."/>
            <person name="Gomez Garrido J."/>
        </authorList>
    </citation>
    <scope>NUCLEOTIDE SEQUENCE</scope>
</reference>
<dbReference type="EMBL" id="HBUE01330192">
    <property type="protein sequence ID" value="CAG6592829.1"/>
    <property type="molecule type" value="Transcribed_RNA"/>
</dbReference>
<dbReference type="AlphaFoldDB" id="A0A8D8MU97"/>
<organism evidence="2">
    <name type="scientific">Culex pipiens</name>
    <name type="common">House mosquito</name>
    <dbReference type="NCBI Taxonomy" id="7175"/>
    <lineage>
        <taxon>Eukaryota</taxon>
        <taxon>Metazoa</taxon>
        <taxon>Ecdysozoa</taxon>
        <taxon>Arthropoda</taxon>
        <taxon>Hexapoda</taxon>
        <taxon>Insecta</taxon>
        <taxon>Pterygota</taxon>
        <taxon>Neoptera</taxon>
        <taxon>Endopterygota</taxon>
        <taxon>Diptera</taxon>
        <taxon>Nematocera</taxon>
        <taxon>Culicoidea</taxon>
        <taxon>Culicidae</taxon>
        <taxon>Culicinae</taxon>
        <taxon>Culicini</taxon>
        <taxon>Culex</taxon>
        <taxon>Culex</taxon>
    </lineage>
</organism>
<protein>
    <submittedName>
        <fullName evidence="2">(northern house mosquito) hypothetical protein</fullName>
    </submittedName>
</protein>
<dbReference type="EMBL" id="HBUE01223525">
    <property type="protein sequence ID" value="CAG6540758.1"/>
    <property type="molecule type" value="Transcribed_RNA"/>
</dbReference>
<sequence length="147" mass="16368">MWPVLAKLTAPTHTNPPSISHDKPNPPRVNQIKPKKKQILYKNKLRNQTKISKIVQRTFYPFFWCQPAEMVCGCAAALVHGTDEHRFPAVDERAQPGGREQATARRVQNHGQRVPDVHAAVQNQGRPAVPAAVSDRLSEQTGVPTLV</sequence>
<name>A0A8D8MU97_CULPI</name>
<accession>A0A8D8MU97</accession>
<evidence type="ECO:0000313" key="2">
    <source>
        <dbReference type="EMBL" id="CAG6540758.1"/>
    </source>
</evidence>
<proteinExistence type="predicted"/>
<feature type="region of interest" description="Disordered" evidence="1">
    <location>
        <begin position="9"/>
        <end position="31"/>
    </location>
</feature>